<dbReference type="Proteomes" id="UP000299102">
    <property type="component" value="Unassembled WGS sequence"/>
</dbReference>
<dbReference type="EMBL" id="BGZK01000049">
    <property type="protein sequence ID" value="GBP12033.1"/>
    <property type="molecule type" value="Genomic_DNA"/>
</dbReference>
<dbReference type="OrthoDB" id="7487940at2759"/>
<dbReference type="AlphaFoldDB" id="A0A4C1TBX3"/>
<sequence length="135" mass="15325">MATNRPSRPNEMEEYINEAMENEDCSETEDYLEASECESESGQEGDNNEKTNLPSENFTRRDFIKTLTISLIQPLLHDRISITNIPQNIKNRIRNIIPEVEPTAAASNPSPPMGGQKVHCGLCDWKKVEKPKFFA</sequence>
<keyword evidence="3" id="KW-1185">Reference proteome</keyword>
<accession>A0A4C1TBX3</accession>
<gene>
    <name evidence="2" type="ORF">EVAR_5871_1</name>
</gene>
<reference evidence="2 3" key="1">
    <citation type="journal article" date="2019" name="Commun. Biol.">
        <title>The bagworm genome reveals a unique fibroin gene that provides high tensile strength.</title>
        <authorList>
            <person name="Kono N."/>
            <person name="Nakamura H."/>
            <person name="Ohtoshi R."/>
            <person name="Tomita M."/>
            <person name="Numata K."/>
            <person name="Arakawa K."/>
        </authorList>
    </citation>
    <scope>NUCLEOTIDE SEQUENCE [LARGE SCALE GENOMIC DNA]</scope>
</reference>
<feature type="region of interest" description="Disordered" evidence="1">
    <location>
        <begin position="1"/>
        <end position="59"/>
    </location>
</feature>
<protein>
    <submittedName>
        <fullName evidence="2">Uncharacterized protein</fullName>
    </submittedName>
</protein>
<proteinExistence type="predicted"/>
<evidence type="ECO:0000256" key="1">
    <source>
        <dbReference type="SAM" id="MobiDB-lite"/>
    </source>
</evidence>
<organism evidence="2 3">
    <name type="scientific">Eumeta variegata</name>
    <name type="common">Bagworm moth</name>
    <name type="synonym">Eumeta japonica</name>
    <dbReference type="NCBI Taxonomy" id="151549"/>
    <lineage>
        <taxon>Eukaryota</taxon>
        <taxon>Metazoa</taxon>
        <taxon>Ecdysozoa</taxon>
        <taxon>Arthropoda</taxon>
        <taxon>Hexapoda</taxon>
        <taxon>Insecta</taxon>
        <taxon>Pterygota</taxon>
        <taxon>Neoptera</taxon>
        <taxon>Endopterygota</taxon>
        <taxon>Lepidoptera</taxon>
        <taxon>Glossata</taxon>
        <taxon>Ditrysia</taxon>
        <taxon>Tineoidea</taxon>
        <taxon>Psychidae</taxon>
        <taxon>Oiketicinae</taxon>
        <taxon>Eumeta</taxon>
    </lineage>
</organism>
<comment type="caution">
    <text evidence="2">The sequence shown here is derived from an EMBL/GenBank/DDBJ whole genome shotgun (WGS) entry which is preliminary data.</text>
</comment>
<feature type="compositionally biased region" description="Acidic residues" evidence="1">
    <location>
        <begin position="12"/>
        <end position="43"/>
    </location>
</feature>
<feature type="compositionally biased region" description="Polar residues" evidence="1">
    <location>
        <begin position="44"/>
        <end position="57"/>
    </location>
</feature>
<evidence type="ECO:0000313" key="3">
    <source>
        <dbReference type="Proteomes" id="UP000299102"/>
    </source>
</evidence>
<evidence type="ECO:0000313" key="2">
    <source>
        <dbReference type="EMBL" id="GBP12033.1"/>
    </source>
</evidence>
<name>A0A4C1TBX3_EUMVA</name>